<dbReference type="InterPro" id="IPR041624">
    <property type="entry name" value="RGI_lyase"/>
</dbReference>
<organism evidence="2 3">
    <name type="scientific">Flavobacterium fluvii</name>
    <dbReference type="NCBI Taxonomy" id="468056"/>
    <lineage>
        <taxon>Bacteria</taxon>
        <taxon>Pseudomonadati</taxon>
        <taxon>Bacteroidota</taxon>
        <taxon>Flavobacteriia</taxon>
        <taxon>Flavobacteriales</taxon>
        <taxon>Flavobacteriaceae</taxon>
        <taxon>Flavobacterium</taxon>
    </lineage>
</organism>
<evidence type="ECO:0000313" key="3">
    <source>
        <dbReference type="Proteomes" id="UP000184516"/>
    </source>
</evidence>
<evidence type="ECO:0000313" key="2">
    <source>
        <dbReference type="EMBL" id="SHG52983.1"/>
    </source>
</evidence>
<evidence type="ECO:0000259" key="1">
    <source>
        <dbReference type="Pfam" id="PF18370"/>
    </source>
</evidence>
<dbReference type="EMBL" id="FQWB01000004">
    <property type="protein sequence ID" value="SHG52983.1"/>
    <property type="molecule type" value="Genomic_DNA"/>
</dbReference>
<dbReference type="Pfam" id="PF18370">
    <property type="entry name" value="RGI_lyase"/>
    <property type="match status" value="1"/>
</dbReference>
<dbReference type="InterPro" id="IPR013783">
    <property type="entry name" value="Ig-like_fold"/>
</dbReference>
<feature type="domain" description="Rhamnogalacturonan I lyase beta-sheet" evidence="1">
    <location>
        <begin position="44"/>
        <end position="95"/>
    </location>
</feature>
<name>A0A1M5KLB3_9FLAO</name>
<reference evidence="3" key="1">
    <citation type="submission" date="2016-11" db="EMBL/GenBank/DDBJ databases">
        <authorList>
            <person name="Varghese N."/>
            <person name="Submissions S."/>
        </authorList>
    </citation>
    <scope>NUCLEOTIDE SEQUENCE [LARGE SCALE GENOMIC DNA]</scope>
    <source>
        <strain evidence="3">DSM 19978</strain>
    </source>
</reference>
<gene>
    <name evidence="2" type="ORF">SAMN05443549_104342</name>
</gene>
<sequence length="99" mass="11275">MTNKPKNMYSELKTQNKTRANLFQKTAILLLLLFGLSVQTYAQRTVEKLNRGLVAMRLNASQVYVGWRMLGTDLTDTSYNLYCDEVKLAGSPFTTSYIL</sequence>
<accession>A0A1M5KLB3</accession>
<dbReference type="Gene3D" id="2.60.40.10">
    <property type="entry name" value="Immunoglobulins"/>
    <property type="match status" value="1"/>
</dbReference>
<protein>
    <recommendedName>
        <fullName evidence="1">Rhamnogalacturonan I lyase beta-sheet domain-containing protein</fullName>
    </recommendedName>
</protein>
<proteinExistence type="predicted"/>
<dbReference type="Proteomes" id="UP000184516">
    <property type="component" value="Unassembled WGS sequence"/>
</dbReference>
<keyword evidence="3" id="KW-1185">Reference proteome</keyword>
<dbReference type="AlphaFoldDB" id="A0A1M5KLB3"/>
<dbReference type="STRING" id="468056.SAMN05443549_104342"/>